<dbReference type="CDD" id="cd01029">
    <property type="entry name" value="TOPRIM_primases"/>
    <property type="match status" value="1"/>
</dbReference>
<name>A0A506U077_9HYPH</name>
<keyword evidence="5" id="KW-1185">Reference proteome</keyword>
<evidence type="ECO:0000313" key="4">
    <source>
        <dbReference type="EMBL" id="TPW27733.1"/>
    </source>
</evidence>
<dbReference type="Proteomes" id="UP000320314">
    <property type="component" value="Unassembled WGS sequence"/>
</dbReference>
<dbReference type="InterPro" id="IPR034154">
    <property type="entry name" value="TOPRIM_DnaG/twinkle"/>
</dbReference>
<feature type="domain" description="Toprim" evidence="2">
    <location>
        <begin position="235"/>
        <end position="323"/>
    </location>
</feature>
<comment type="caution">
    <text evidence="4">The sequence shown here is derived from an EMBL/GenBank/DDBJ whole genome shotgun (WGS) entry which is preliminary data.</text>
</comment>
<dbReference type="Pfam" id="PF13362">
    <property type="entry name" value="Toprim_3"/>
    <property type="match status" value="1"/>
</dbReference>
<feature type="domain" description="DUF7146" evidence="3">
    <location>
        <begin position="119"/>
        <end position="228"/>
    </location>
</feature>
<dbReference type="EMBL" id="VHLH01000019">
    <property type="protein sequence ID" value="TPW27733.1"/>
    <property type="molecule type" value="Genomic_DNA"/>
</dbReference>
<dbReference type="InterPro" id="IPR055570">
    <property type="entry name" value="DUF7146"/>
</dbReference>
<dbReference type="Pfam" id="PF23639">
    <property type="entry name" value="DUF7146"/>
    <property type="match status" value="1"/>
</dbReference>
<organism evidence="4 5">
    <name type="scientific">Pararhizobium mangrovi</name>
    <dbReference type="NCBI Taxonomy" id="2590452"/>
    <lineage>
        <taxon>Bacteria</taxon>
        <taxon>Pseudomonadati</taxon>
        <taxon>Pseudomonadota</taxon>
        <taxon>Alphaproteobacteria</taxon>
        <taxon>Hyphomicrobiales</taxon>
        <taxon>Rhizobiaceae</taxon>
        <taxon>Rhizobium/Agrobacterium group</taxon>
        <taxon>Pararhizobium</taxon>
    </lineage>
</organism>
<evidence type="ECO:0000313" key="5">
    <source>
        <dbReference type="Proteomes" id="UP000320314"/>
    </source>
</evidence>
<dbReference type="AlphaFoldDB" id="A0A506U077"/>
<sequence>MESLAADLARRLADRAEAVCRHYLSNGRRHGRYWLVGDVDNTPGRSLYVRLWSDSADKPAGKWTDAATGEHGDLLDLIAANRRTAGFADTLDEARRFLALPEPETREPRRKPPPAPSGSPEAARRLFAMAQPIAGTLAETYLHERGITDLRQCRSLRFHPRCWYRGDKADQRARVRDAWPAMIAAVTGPGGHLTGVQRTWLALGGGDKAPVSTPRRAMGDLLGNAVRFGPVNDVMVAGEGIETLLSLRQVLPTMPMAAALSANHLTAIDFPAGLRRLYIARDDDAAGIGAARTLIERAVEAGIEAVQLIPELDDFNDDLRAFGVGALADWIRPQLVPEDVARFWTPAREARTANSGKRMIA</sequence>
<proteinExistence type="predicted"/>
<dbReference type="InterPro" id="IPR006171">
    <property type="entry name" value="TOPRIM_dom"/>
</dbReference>
<dbReference type="RefSeq" id="WP_141167078.1">
    <property type="nucleotide sequence ID" value="NZ_VHLH01000019.1"/>
</dbReference>
<protein>
    <submittedName>
        <fullName evidence="4">DNA primase</fullName>
    </submittedName>
</protein>
<evidence type="ECO:0000259" key="2">
    <source>
        <dbReference type="Pfam" id="PF13362"/>
    </source>
</evidence>
<accession>A0A506U077</accession>
<gene>
    <name evidence="4" type="ORF">FJU11_10875</name>
</gene>
<evidence type="ECO:0000256" key="1">
    <source>
        <dbReference type="SAM" id="MobiDB-lite"/>
    </source>
</evidence>
<reference evidence="4 5" key="1">
    <citation type="submission" date="2019-06" db="EMBL/GenBank/DDBJ databases">
        <authorList>
            <person name="Li M."/>
        </authorList>
    </citation>
    <scope>NUCLEOTIDE SEQUENCE [LARGE SCALE GENOMIC DNA]</scope>
    <source>
        <strain evidence="4 5">BGMRC6574</strain>
    </source>
</reference>
<dbReference type="OrthoDB" id="9811157at2"/>
<feature type="region of interest" description="Disordered" evidence="1">
    <location>
        <begin position="99"/>
        <end position="121"/>
    </location>
</feature>
<evidence type="ECO:0000259" key="3">
    <source>
        <dbReference type="Pfam" id="PF23639"/>
    </source>
</evidence>